<dbReference type="GO" id="GO:0006457">
    <property type="term" value="P:protein folding"/>
    <property type="evidence" value="ECO:0007669"/>
    <property type="project" value="UniProtKB-UniRule"/>
</dbReference>
<evidence type="ECO:0000313" key="6">
    <source>
        <dbReference type="EMBL" id="EPD13098.1"/>
    </source>
</evidence>
<evidence type="ECO:0000256" key="3">
    <source>
        <dbReference type="ARBA" id="ARBA00022927"/>
    </source>
</evidence>
<proteinExistence type="inferred from homology"/>
<comment type="caution">
    <text evidence="6">The sequence shown here is derived from an EMBL/GenBank/DDBJ whole genome shotgun (WGS) entry which is preliminary data.</text>
</comment>
<dbReference type="GO" id="GO:0051082">
    <property type="term" value="F:unfolded protein binding"/>
    <property type="evidence" value="ECO:0007669"/>
    <property type="project" value="InterPro"/>
</dbReference>
<dbReference type="PRINTS" id="PR01594">
    <property type="entry name" value="SECBCHAPRONE"/>
</dbReference>
<dbReference type="HAMAP" id="MF_00821">
    <property type="entry name" value="SecB"/>
    <property type="match status" value="1"/>
</dbReference>
<comment type="subcellular location">
    <subcellularLocation>
        <location evidence="5">Cytoplasm</location>
    </subcellularLocation>
</comment>
<name>A0AB33Z1P8_9GAMM</name>
<dbReference type="NCBIfam" id="TIGR00809">
    <property type="entry name" value="secB"/>
    <property type="match status" value="1"/>
</dbReference>
<dbReference type="InterPro" id="IPR003708">
    <property type="entry name" value="SecB"/>
</dbReference>
<comment type="function">
    <text evidence="5">One of the proteins required for the normal export of preproteins out of the cell cytoplasm. It is a molecular chaperone that binds to a subset of precursor proteins, maintaining them in a translocation-competent state. It also specifically binds to its receptor SecA.</text>
</comment>
<evidence type="ECO:0000256" key="5">
    <source>
        <dbReference type="HAMAP-Rule" id="MF_00821"/>
    </source>
</evidence>
<comment type="subunit">
    <text evidence="5">Homotetramer, a dimer of dimers. One homotetramer interacts with 1 SecA dimer.</text>
</comment>
<accession>A0AB33Z1P8</accession>
<dbReference type="Proteomes" id="UP000015462">
    <property type="component" value="Unassembled WGS sequence"/>
</dbReference>
<evidence type="ECO:0000256" key="1">
    <source>
        <dbReference type="ARBA" id="ARBA00009990"/>
    </source>
</evidence>
<dbReference type="SUPFAM" id="SSF54611">
    <property type="entry name" value="SecB-like"/>
    <property type="match status" value="1"/>
</dbReference>
<dbReference type="AlphaFoldDB" id="A0AB33Z1P8"/>
<protein>
    <recommendedName>
        <fullName evidence="5">Protein-export protein SecB</fullName>
    </recommendedName>
</protein>
<dbReference type="RefSeq" id="WP_015004846.1">
    <property type="nucleotide sequence ID" value="NZ_JARGOU010000012.1"/>
</dbReference>
<sequence>MASTEQTASSDKQFAIQKLYVKDLSFESPNTPTVFTEKWEPNVDINLNSNAKKAPQDLFEVSITVTVTVKNNDSVAYLVEATQVGIFGVKGFSEPELGPLLGSFCPSVLFPYLREVVSEVVTKGGFPPMLLNPVNFDALYAQHSQQNDISKAN</sequence>
<evidence type="ECO:0000256" key="2">
    <source>
        <dbReference type="ARBA" id="ARBA00022448"/>
    </source>
</evidence>
<reference evidence="6 7" key="1">
    <citation type="journal article" date="2013" name="Genome Announc.">
        <title>Genome Sequence of the Pyrene- and Fluoranthene-Degrading Bacterium Cycloclasticus sp. Strain PY97M.</title>
        <authorList>
            <person name="Cui Z."/>
            <person name="Xu G."/>
            <person name="Li Q."/>
            <person name="Gao W."/>
            <person name="Zheng L."/>
        </authorList>
    </citation>
    <scope>NUCLEOTIDE SEQUENCE [LARGE SCALE GENOMIC DNA]</scope>
    <source>
        <strain evidence="6 7">PY97M</strain>
    </source>
</reference>
<evidence type="ECO:0000313" key="7">
    <source>
        <dbReference type="Proteomes" id="UP000015462"/>
    </source>
</evidence>
<comment type="similarity">
    <text evidence="1 5">Belongs to the SecB family.</text>
</comment>
<dbReference type="Gene3D" id="3.10.420.10">
    <property type="entry name" value="SecB-like"/>
    <property type="match status" value="1"/>
</dbReference>
<keyword evidence="3 5" id="KW-0653">Protein transport</keyword>
<keyword evidence="5" id="KW-0963">Cytoplasm</keyword>
<dbReference type="Pfam" id="PF02556">
    <property type="entry name" value="SecB"/>
    <property type="match status" value="1"/>
</dbReference>
<gene>
    <name evidence="5" type="primary">secB</name>
    <name evidence="6" type="ORF">L196_05635</name>
</gene>
<keyword evidence="5" id="KW-0143">Chaperone</keyword>
<dbReference type="InterPro" id="IPR035958">
    <property type="entry name" value="SecB-like_sf"/>
</dbReference>
<keyword evidence="2 5" id="KW-0813">Transport</keyword>
<dbReference type="PANTHER" id="PTHR36918:SF1">
    <property type="entry name" value="PROTEIN-EXPORT PROTEIN SECB"/>
    <property type="match status" value="1"/>
</dbReference>
<dbReference type="GO" id="GO:0005737">
    <property type="term" value="C:cytoplasm"/>
    <property type="evidence" value="ECO:0007669"/>
    <property type="project" value="UniProtKB-SubCell"/>
</dbReference>
<evidence type="ECO:0000256" key="4">
    <source>
        <dbReference type="ARBA" id="ARBA00023010"/>
    </source>
</evidence>
<keyword evidence="4 5" id="KW-0811">Translocation</keyword>
<dbReference type="NCBIfam" id="NF004393">
    <property type="entry name" value="PRK05751.1-4"/>
    <property type="match status" value="1"/>
</dbReference>
<dbReference type="GO" id="GO:0051262">
    <property type="term" value="P:protein tetramerization"/>
    <property type="evidence" value="ECO:0007669"/>
    <property type="project" value="InterPro"/>
</dbReference>
<dbReference type="EMBL" id="ASHL01000004">
    <property type="protein sequence ID" value="EPD13098.1"/>
    <property type="molecule type" value="Genomic_DNA"/>
</dbReference>
<keyword evidence="7" id="KW-1185">Reference proteome</keyword>
<organism evidence="6 7">
    <name type="scientific">Cycloclasticus pugetii</name>
    <dbReference type="NCBI Taxonomy" id="34068"/>
    <lineage>
        <taxon>Bacteria</taxon>
        <taxon>Pseudomonadati</taxon>
        <taxon>Pseudomonadota</taxon>
        <taxon>Gammaproteobacteria</taxon>
        <taxon>Thiotrichales</taxon>
        <taxon>Piscirickettsiaceae</taxon>
        <taxon>Cycloclasticus</taxon>
    </lineage>
</organism>
<dbReference type="PANTHER" id="PTHR36918">
    <property type="match status" value="1"/>
</dbReference>
<dbReference type="GO" id="GO:0015031">
    <property type="term" value="P:protein transport"/>
    <property type="evidence" value="ECO:0007669"/>
    <property type="project" value="UniProtKB-UniRule"/>
</dbReference>